<evidence type="ECO:0000313" key="2">
    <source>
        <dbReference type="Proteomes" id="UP000010552"/>
    </source>
</evidence>
<evidence type="ECO:0000313" key="1">
    <source>
        <dbReference type="EMBL" id="ELK08891.1"/>
    </source>
</evidence>
<sequence length="79" mass="7967">MAQGHSGARASCQEAGPLPCPRLCPGQKADTLAAVFTVVPLFPAAMAQGHSGASEFLSAETPGDTVPSCQAVKSTPFLP</sequence>
<dbReference type="Proteomes" id="UP000010552">
    <property type="component" value="Unassembled WGS sequence"/>
</dbReference>
<protein>
    <submittedName>
        <fullName evidence="1">Uncharacterized protein</fullName>
    </submittedName>
</protein>
<dbReference type="AlphaFoldDB" id="L5KDQ7"/>
<dbReference type="EMBL" id="KB030861">
    <property type="protein sequence ID" value="ELK08891.1"/>
    <property type="molecule type" value="Genomic_DNA"/>
</dbReference>
<keyword evidence="2" id="KW-1185">Reference proteome</keyword>
<accession>L5KDQ7</accession>
<reference evidence="2" key="1">
    <citation type="journal article" date="2013" name="Science">
        <title>Comparative analysis of bat genomes provides insight into the evolution of flight and immunity.</title>
        <authorList>
            <person name="Zhang G."/>
            <person name="Cowled C."/>
            <person name="Shi Z."/>
            <person name="Huang Z."/>
            <person name="Bishop-Lilly K.A."/>
            <person name="Fang X."/>
            <person name="Wynne J.W."/>
            <person name="Xiong Z."/>
            <person name="Baker M.L."/>
            <person name="Zhao W."/>
            <person name="Tachedjian M."/>
            <person name="Zhu Y."/>
            <person name="Zhou P."/>
            <person name="Jiang X."/>
            <person name="Ng J."/>
            <person name="Yang L."/>
            <person name="Wu L."/>
            <person name="Xiao J."/>
            <person name="Feng Y."/>
            <person name="Chen Y."/>
            <person name="Sun X."/>
            <person name="Zhang Y."/>
            <person name="Marsh G.A."/>
            <person name="Crameri G."/>
            <person name="Broder C.C."/>
            <person name="Frey K.G."/>
            <person name="Wang L.F."/>
            <person name="Wang J."/>
        </authorList>
    </citation>
    <scope>NUCLEOTIDE SEQUENCE [LARGE SCALE GENOMIC DNA]</scope>
</reference>
<name>L5KDQ7_PTEAL</name>
<dbReference type="InParanoid" id="L5KDQ7"/>
<proteinExistence type="predicted"/>
<organism evidence="1 2">
    <name type="scientific">Pteropus alecto</name>
    <name type="common">Black flying fox</name>
    <dbReference type="NCBI Taxonomy" id="9402"/>
    <lineage>
        <taxon>Eukaryota</taxon>
        <taxon>Metazoa</taxon>
        <taxon>Chordata</taxon>
        <taxon>Craniata</taxon>
        <taxon>Vertebrata</taxon>
        <taxon>Euteleostomi</taxon>
        <taxon>Mammalia</taxon>
        <taxon>Eutheria</taxon>
        <taxon>Laurasiatheria</taxon>
        <taxon>Chiroptera</taxon>
        <taxon>Yinpterochiroptera</taxon>
        <taxon>Pteropodoidea</taxon>
        <taxon>Pteropodidae</taxon>
        <taxon>Pteropodinae</taxon>
        <taxon>Pteropus</taxon>
    </lineage>
</organism>
<gene>
    <name evidence="1" type="ORF">PAL_GLEAN10012133</name>
</gene>